<dbReference type="SUPFAM" id="SSF52151">
    <property type="entry name" value="FabD/lysophospholipase-like"/>
    <property type="match status" value="1"/>
</dbReference>
<dbReference type="RefSeq" id="WP_311593555.1">
    <property type="nucleotide sequence ID" value="NZ_JAVRFJ010000094.1"/>
</dbReference>
<evidence type="ECO:0000313" key="5">
    <source>
        <dbReference type="EMBL" id="MDT0574443.1"/>
    </source>
</evidence>
<dbReference type="Gene3D" id="3.30.70.3290">
    <property type="match status" value="1"/>
</dbReference>
<proteinExistence type="predicted"/>
<evidence type="ECO:0000259" key="4">
    <source>
        <dbReference type="SMART" id="SM00827"/>
    </source>
</evidence>
<feature type="domain" description="Malonyl-CoA:ACP transacylase (MAT)" evidence="4">
    <location>
        <begin position="96"/>
        <end position="378"/>
    </location>
</feature>
<dbReference type="PANTHER" id="PTHR43775">
    <property type="entry name" value="FATTY ACID SYNTHASE"/>
    <property type="match status" value="1"/>
</dbReference>
<comment type="caution">
    <text evidence="5">The sequence shown here is derived from an EMBL/GenBank/DDBJ whole genome shotgun (WGS) entry which is preliminary data.</text>
</comment>
<dbReference type="InterPro" id="IPR050091">
    <property type="entry name" value="PKS_NRPS_Biosynth_Enz"/>
</dbReference>
<dbReference type="Pfam" id="PF00698">
    <property type="entry name" value="Acyl_transf_1"/>
    <property type="match status" value="1"/>
</dbReference>
<dbReference type="PANTHER" id="PTHR43775:SF51">
    <property type="entry name" value="INACTIVE PHENOLPHTHIOCEROL SYNTHESIS POLYKETIDE SYNTHASE TYPE I PKS1-RELATED"/>
    <property type="match status" value="1"/>
</dbReference>
<dbReference type="Gene3D" id="3.40.366.10">
    <property type="entry name" value="Malonyl-Coenzyme A Acyl Carrier Protein, domain 2"/>
    <property type="match status" value="1"/>
</dbReference>
<sequence length="378" mass="38400">MPWVVSGKSAGALAAQAERLAGAVAGAGVPVAGVGWSLVSGRSVFRHRAVVVGQDGDGLLAGVRALAAGQPDAADAAGAVGVVSGVADVSGRRVFVFPGQGSQWVGMAEGLLESSPVFASRLAECAAVLEPLVGWSLLDVVRGVEGAASLERVDVVQPVLWAVMVSLAEVWRSAGVEPDAVVGHSQGEIAAAVVGGWLSLADGARVVALRSRVIGEVLAGGGGMLAVQASVEEVEVWLEGVAGVGVAAVNGPRSVVLSGTREGLEACATAWSSRGVWVKWVPVDYASHSEQVEGVRERILADLAGVVPLSGGVPMLSTMSGEWVGLEGGGLGAGYWVENLRRPVRFAEATRRLAGEGFGAFVEVSAHPVLVMGIEETL</sequence>
<dbReference type="GO" id="GO:0016746">
    <property type="term" value="F:acyltransferase activity"/>
    <property type="evidence" value="ECO:0007669"/>
    <property type="project" value="UniProtKB-KW"/>
</dbReference>
<accession>A0ABU2ZED3</accession>
<dbReference type="EC" id="2.3.1.-" evidence="5"/>
<evidence type="ECO:0000256" key="1">
    <source>
        <dbReference type="ARBA" id="ARBA00022679"/>
    </source>
</evidence>
<dbReference type="InterPro" id="IPR016035">
    <property type="entry name" value="Acyl_Trfase/lysoPLipase"/>
</dbReference>
<keyword evidence="6" id="KW-1185">Reference proteome</keyword>
<organism evidence="5 6">
    <name type="scientific">Streptomyces gottesmaniae</name>
    <dbReference type="NCBI Taxonomy" id="3075518"/>
    <lineage>
        <taxon>Bacteria</taxon>
        <taxon>Bacillati</taxon>
        <taxon>Actinomycetota</taxon>
        <taxon>Actinomycetes</taxon>
        <taxon>Kitasatosporales</taxon>
        <taxon>Streptomycetaceae</taxon>
        <taxon>Streptomyces</taxon>
    </lineage>
</organism>
<evidence type="ECO:0000256" key="3">
    <source>
        <dbReference type="ARBA" id="ARBA00023315"/>
    </source>
</evidence>
<evidence type="ECO:0000256" key="2">
    <source>
        <dbReference type="ARBA" id="ARBA00023268"/>
    </source>
</evidence>
<keyword evidence="1 5" id="KW-0808">Transferase</keyword>
<reference evidence="5" key="1">
    <citation type="submission" date="2024-05" db="EMBL/GenBank/DDBJ databases">
        <title>30 novel species of actinomycetes from the DSMZ collection.</title>
        <authorList>
            <person name="Nouioui I."/>
        </authorList>
    </citation>
    <scope>NUCLEOTIDE SEQUENCE</scope>
    <source>
        <strain evidence="5">DSM 3412</strain>
    </source>
</reference>
<keyword evidence="2" id="KW-0511">Multifunctional enzyme</keyword>
<feature type="non-terminal residue" evidence="5">
    <location>
        <position position="378"/>
    </location>
</feature>
<dbReference type="InterPro" id="IPR001227">
    <property type="entry name" value="Ac_transferase_dom_sf"/>
</dbReference>
<keyword evidence="3 5" id="KW-0012">Acyltransferase</keyword>
<dbReference type="EMBL" id="JAVRFJ010000094">
    <property type="protein sequence ID" value="MDT0574443.1"/>
    <property type="molecule type" value="Genomic_DNA"/>
</dbReference>
<dbReference type="Proteomes" id="UP001180737">
    <property type="component" value="Unassembled WGS sequence"/>
</dbReference>
<dbReference type="SMART" id="SM00827">
    <property type="entry name" value="PKS_AT"/>
    <property type="match status" value="1"/>
</dbReference>
<dbReference type="InterPro" id="IPR014043">
    <property type="entry name" value="Acyl_transferase_dom"/>
</dbReference>
<dbReference type="InterPro" id="IPR016036">
    <property type="entry name" value="Malonyl_transacylase_ACP-bd"/>
</dbReference>
<gene>
    <name evidence="5" type="ORF">RM704_44515</name>
</gene>
<dbReference type="SUPFAM" id="SSF55048">
    <property type="entry name" value="Probable ACP-binding domain of malonyl-CoA ACP transacylase"/>
    <property type="match status" value="1"/>
</dbReference>
<evidence type="ECO:0000313" key="6">
    <source>
        <dbReference type="Proteomes" id="UP001180737"/>
    </source>
</evidence>
<name>A0ABU2ZED3_9ACTN</name>
<protein>
    <submittedName>
        <fullName evidence="5">Acyltransferase domain-containing protein</fullName>
        <ecNumber evidence="5">2.3.1.-</ecNumber>
    </submittedName>
</protein>